<proteinExistence type="predicted"/>
<evidence type="ECO:0000313" key="1">
    <source>
        <dbReference type="EMBL" id="SMP22678.1"/>
    </source>
</evidence>
<comment type="caution">
    <text evidence="1">The sequence shown here is derived from an EMBL/GenBank/DDBJ whole genome shotgun (WGS) entry which is preliminary data.</text>
</comment>
<dbReference type="Proteomes" id="UP001157946">
    <property type="component" value="Unassembled WGS sequence"/>
</dbReference>
<name>A0AA45WPQ0_9BACL</name>
<accession>A0AA45WPQ0</accession>
<dbReference type="EMBL" id="FXTU01000004">
    <property type="protein sequence ID" value="SMP22678.1"/>
    <property type="molecule type" value="Genomic_DNA"/>
</dbReference>
<protein>
    <submittedName>
        <fullName evidence="1">Uncharacterized protein</fullName>
    </submittedName>
</protein>
<reference evidence="1" key="1">
    <citation type="submission" date="2017-05" db="EMBL/GenBank/DDBJ databases">
        <authorList>
            <person name="Varghese N."/>
            <person name="Submissions S."/>
        </authorList>
    </citation>
    <scope>NUCLEOTIDE SEQUENCE</scope>
    <source>
        <strain evidence="1">DSM 45262</strain>
    </source>
</reference>
<gene>
    <name evidence="1" type="ORF">SAMN06265361_10492</name>
</gene>
<evidence type="ECO:0000313" key="2">
    <source>
        <dbReference type="Proteomes" id="UP001157946"/>
    </source>
</evidence>
<dbReference type="AlphaFoldDB" id="A0AA45WPQ0"/>
<dbReference type="RefSeq" id="WP_284724354.1">
    <property type="nucleotide sequence ID" value="NZ_FXTU01000004.1"/>
</dbReference>
<sequence length="230" mass="26355">MVILDLPVADWWFEDRTKITTFVEPERMRSLIDMCEKSISILKRYELLSPSKIILSENWIFNEKVGEQVKQRRVQEGDISIDYPSLNENELATYFLDWLKKEQGATGYVYPCSIQFVGEGTLINQDGVKQGFQNVVSIEARFTEALVVDVITYSTAWLPNTLAGEPQQEIYEWNAPRLEKALYEIEAALGVEPIIDDANEFCHINGYRLDNARDIDGEVIPIDEKGRIIG</sequence>
<keyword evidence="2" id="KW-1185">Reference proteome</keyword>
<organism evidence="1 2">
    <name type="scientific">Laceyella tengchongensis</name>
    <dbReference type="NCBI Taxonomy" id="574699"/>
    <lineage>
        <taxon>Bacteria</taxon>
        <taxon>Bacillati</taxon>
        <taxon>Bacillota</taxon>
        <taxon>Bacilli</taxon>
        <taxon>Bacillales</taxon>
        <taxon>Thermoactinomycetaceae</taxon>
        <taxon>Laceyella</taxon>
    </lineage>
</organism>